<dbReference type="RefSeq" id="WP_284327743.1">
    <property type="nucleotide sequence ID" value="NZ_BSUN01000001.1"/>
</dbReference>
<evidence type="ECO:0000313" key="2">
    <source>
        <dbReference type="EMBL" id="GMA35074.1"/>
    </source>
</evidence>
<keyword evidence="1" id="KW-0472">Membrane</keyword>
<feature type="transmembrane region" description="Helical" evidence="1">
    <location>
        <begin position="112"/>
        <end position="137"/>
    </location>
</feature>
<dbReference type="InterPro" id="IPR005325">
    <property type="entry name" value="DUF308_memb"/>
</dbReference>
<organism evidence="2 3">
    <name type="scientific">Demequina litorisediminis</name>
    <dbReference type="NCBI Taxonomy" id="1849022"/>
    <lineage>
        <taxon>Bacteria</taxon>
        <taxon>Bacillati</taxon>
        <taxon>Actinomycetota</taxon>
        <taxon>Actinomycetes</taxon>
        <taxon>Micrococcales</taxon>
        <taxon>Demequinaceae</taxon>
        <taxon>Demequina</taxon>
    </lineage>
</organism>
<dbReference type="Pfam" id="PF03729">
    <property type="entry name" value="DUF308"/>
    <property type="match status" value="1"/>
</dbReference>
<protein>
    <recommendedName>
        <fullName evidence="4">Acid-resistance membrane protein</fullName>
    </recommendedName>
</protein>
<reference evidence="3" key="1">
    <citation type="journal article" date="2019" name="Int. J. Syst. Evol. Microbiol.">
        <title>The Global Catalogue of Microorganisms (GCM) 10K type strain sequencing project: providing services to taxonomists for standard genome sequencing and annotation.</title>
        <authorList>
            <consortium name="The Broad Institute Genomics Platform"/>
            <consortium name="The Broad Institute Genome Sequencing Center for Infectious Disease"/>
            <person name="Wu L."/>
            <person name="Ma J."/>
        </authorList>
    </citation>
    <scope>NUCLEOTIDE SEQUENCE [LARGE SCALE GENOMIC DNA]</scope>
    <source>
        <strain evidence="3">NBRC 112299</strain>
    </source>
</reference>
<feature type="transmembrane region" description="Helical" evidence="1">
    <location>
        <begin position="88"/>
        <end position="106"/>
    </location>
</feature>
<keyword evidence="1" id="KW-1133">Transmembrane helix</keyword>
<feature type="transmembrane region" description="Helical" evidence="1">
    <location>
        <begin position="31"/>
        <end position="50"/>
    </location>
</feature>
<dbReference type="Proteomes" id="UP001157125">
    <property type="component" value="Unassembled WGS sequence"/>
</dbReference>
<comment type="caution">
    <text evidence="2">The sequence shown here is derived from an EMBL/GenBank/DDBJ whole genome shotgun (WGS) entry which is preliminary data.</text>
</comment>
<keyword evidence="3" id="KW-1185">Reference proteome</keyword>
<feature type="transmembrane region" description="Helical" evidence="1">
    <location>
        <begin position="56"/>
        <end position="76"/>
    </location>
</feature>
<evidence type="ECO:0000313" key="3">
    <source>
        <dbReference type="Proteomes" id="UP001157125"/>
    </source>
</evidence>
<accession>A0ABQ6IBK1</accession>
<keyword evidence="1" id="KW-0812">Transmembrane</keyword>
<name>A0ABQ6IBK1_9MICO</name>
<proteinExistence type="predicted"/>
<evidence type="ECO:0000256" key="1">
    <source>
        <dbReference type="SAM" id="Phobius"/>
    </source>
</evidence>
<dbReference type="EMBL" id="BSUN01000001">
    <property type="protein sequence ID" value="GMA35074.1"/>
    <property type="molecule type" value="Genomic_DNA"/>
</dbReference>
<evidence type="ECO:0008006" key="4">
    <source>
        <dbReference type="Google" id="ProtNLM"/>
    </source>
</evidence>
<sequence length="161" mass="17039">MSQQSFPHSPFDTMEIDPEKMARSAINAARTMLGVLGVIGILIGVALLVWPGKSLVVAATFAGVFFVITGVVRISVGIFTREVSSGFRILNLILGLFLLFGGIVALKNLTAAAGVLTVITVVLIGMGWFIEGIATLAQAGRGKSRAWPGPAVRSRLSRDSW</sequence>
<gene>
    <name evidence="2" type="ORF">GCM10025876_12780</name>
</gene>